<accession>A0A7J0A729</accession>
<feature type="region of interest" description="Disordered" evidence="1">
    <location>
        <begin position="73"/>
        <end position="105"/>
    </location>
</feature>
<dbReference type="EMBL" id="BLLS01000170">
    <property type="protein sequence ID" value="GFH88204.1"/>
    <property type="molecule type" value="Genomic_DNA"/>
</dbReference>
<dbReference type="Proteomes" id="UP000491181">
    <property type="component" value="Unassembled WGS sequence"/>
</dbReference>
<sequence>MVLIELLNDCPFSFPNVRKKARGALQVIQLFNLDLLIDGASFNQLHFLQQLNFCLAYPSLDTLLICPDITDLSRPKSSVKDSFGDTPRTLRKKAASGGKIGKIAD</sequence>
<feature type="compositionally biased region" description="Low complexity" evidence="1">
    <location>
        <begin position="95"/>
        <end position="105"/>
    </location>
</feature>
<organism evidence="2 3">
    <name type="scientific">Bacteroides acidifaciens</name>
    <dbReference type="NCBI Taxonomy" id="85831"/>
    <lineage>
        <taxon>Bacteria</taxon>
        <taxon>Pseudomonadati</taxon>
        <taxon>Bacteroidota</taxon>
        <taxon>Bacteroidia</taxon>
        <taxon>Bacteroidales</taxon>
        <taxon>Bacteroidaceae</taxon>
        <taxon>Bacteroides</taxon>
    </lineage>
</organism>
<protein>
    <submittedName>
        <fullName evidence="2">Uncharacterized protein</fullName>
    </submittedName>
</protein>
<feature type="compositionally biased region" description="Basic and acidic residues" evidence="1">
    <location>
        <begin position="73"/>
        <end position="83"/>
    </location>
</feature>
<gene>
    <name evidence="2" type="ORF">IMSAGC001_03646</name>
</gene>
<evidence type="ECO:0000313" key="2">
    <source>
        <dbReference type="EMBL" id="GFH88204.1"/>
    </source>
</evidence>
<proteinExistence type="predicted"/>
<evidence type="ECO:0000313" key="3">
    <source>
        <dbReference type="Proteomes" id="UP000491181"/>
    </source>
</evidence>
<evidence type="ECO:0000256" key="1">
    <source>
        <dbReference type="SAM" id="MobiDB-lite"/>
    </source>
</evidence>
<name>A0A7J0A729_9BACE</name>
<reference evidence="2 3" key="1">
    <citation type="journal article" date="2020" name="Microbiome">
        <title>Single-cell genomics of uncultured bacteria reveals dietary fiber responders in the mouse gut microbiota.</title>
        <authorList>
            <person name="Chijiiwa R."/>
            <person name="Hosokawa M."/>
            <person name="Kogawa M."/>
            <person name="Nishikawa Y."/>
            <person name="Ide K."/>
            <person name="Sakanashi C."/>
            <person name="Takahashi K."/>
            <person name="Takeyama H."/>
        </authorList>
    </citation>
    <scope>NUCLEOTIDE SEQUENCE [LARGE SCALE GENOMIC DNA]</scope>
    <source>
        <strain evidence="2">IMSAGC_001</strain>
    </source>
</reference>
<comment type="caution">
    <text evidence="2">The sequence shown here is derived from an EMBL/GenBank/DDBJ whole genome shotgun (WGS) entry which is preliminary data.</text>
</comment>
<dbReference type="AlphaFoldDB" id="A0A7J0A729"/>